<dbReference type="PANTHER" id="PTHR24559">
    <property type="entry name" value="TRANSPOSON TY3-I GAG-POL POLYPROTEIN"/>
    <property type="match status" value="1"/>
</dbReference>
<feature type="domain" description="Reverse transcriptase" evidence="8">
    <location>
        <begin position="20"/>
        <end position="140"/>
    </location>
</feature>
<dbReference type="AlphaFoldDB" id="A0A8X6S3K2"/>
<keyword evidence="5" id="KW-0255">Endonuclease</keyword>
<dbReference type="PANTHER" id="PTHR24559:SF444">
    <property type="entry name" value="REVERSE TRANSCRIPTASE DOMAIN-CONTAINING PROTEIN"/>
    <property type="match status" value="1"/>
</dbReference>
<evidence type="ECO:0000256" key="5">
    <source>
        <dbReference type="ARBA" id="ARBA00022759"/>
    </source>
</evidence>
<dbReference type="GO" id="GO:0004519">
    <property type="term" value="F:endonuclease activity"/>
    <property type="evidence" value="ECO:0007669"/>
    <property type="project" value="UniProtKB-KW"/>
</dbReference>
<keyword evidence="1" id="KW-0645">Protease</keyword>
<dbReference type="Gene3D" id="3.30.70.270">
    <property type="match status" value="1"/>
</dbReference>
<gene>
    <name evidence="9" type="primary">pol</name>
    <name evidence="9" type="ORF">TNCV_482461</name>
</gene>
<dbReference type="GO" id="GO:0006508">
    <property type="term" value="P:proteolysis"/>
    <property type="evidence" value="ECO:0007669"/>
    <property type="project" value="UniProtKB-KW"/>
</dbReference>
<evidence type="ECO:0000256" key="1">
    <source>
        <dbReference type="ARBA" id="ARBA00022670"/>
    </source>
</evidence>
<sequence length="144" mass="16576">MRQGIIRLSKSSYASPIHFVKKSDVSWRICGDFRRLNSVTIPDRYSLPHIHDFVSGLKGKTVFSKIDLVKAYHQIPMEPNDIPKTAVITPIGLFEYVYMTFGLRNAAQTMQRFIDRIIRDIPCCYAYVDDLLIASAEHESQKRP</sequence>
<dbReference type="FunFam" id="3.10.10.10:FF:000007">
    <property type="entry name" value="Retrovirus-related Pol polyprotein from transposon 17.6-like Protein"/>
    <property type="match status" value="1"/>
</dbReference>
<keyword evidence="10" id="KW-1185">Reference proteome</keyword>
<keyword evidence="6" id="KW-0378">Hydrolase</keyword>
<evidence type="ECO:0000313" key="10">
    <source>
        <dbReference type="Proteomes" id="UP000887159"/>
    </source>
</evidence>
<evidence type="ECO:0000313" key="9">
    <source>
        <dbReference type="EMBL" id="GFY06842.1"/>
    </source>
</evidence>
<dbReference type="EMBL" id="BMAU01021264">
    <property type="protein sequence ID" value="GFY06842.1"/>
    <property type="molecule type" value="Genomic_DNA"/>
</dbReference>
<dbReference type="InterPro" id="IPR000477">
    <property type="entry name" value="RT_dom"/>
</dbReference>
<reference evidence="9" key="1">
    <citation type="submission" date="2020-08" db="EMBL/GenBank/DDBJ databases">
        <title>Multicomponent nature underlies the extraordinary mechanical properties of spider dragline silk.</title>
        <authorList>
            <person name="Kono N."/>
            <person name="Nakamura H."/>
            <person name="Mori M."/>
            <person name="Yoshida Y."/>
            <person name="Ohtoshi R."/>
            <person name="Malay A.D."/>
            <person name="Moran D.A.P."/>
            <person name="Tomita M."/>
            <person name="Numata K."/>
            <person name="Arakawa K."/>
        </authorList>
    </citation>
    <scope>NUCLEOTIDE SEQUENCE</scope>
</reference>
<dbReference type="InterPro" id="IPR053134">
    <property type="entry name" value="RNA-dir_DNA_polymerase"/>
</dbReference>
<keyword evidence="3" id="KW-0548">Nucleotidyltransferase</keyword>
<comment type="caution">
    <text evidence="9">The sequence shown here is derived from an EMBL/GenBank/DDBJ whole genome shotgun (WGS) entry which is preliminary data.</text>
</comment>
<dbReference type="GO" id="GO:0008233">
    <property type="term" value="F:peptidase activity"/>
    <property type="evidence" value="ECO:0007669"/>
    <property type="project" value="UniProtKB-KW"/>
</dbReference>
<organism evidence="9 10">
    <name type="scientific">Trichonephila clavipes</name>
    <name type="common">Golden silk orbweaver</name>
    <name type="synonym">Nephila clavipes</name>
    <dbReference type="NCBI Taxonomy" id="2585209"/>
    <lineage>
        <taxon>Eukaryota</taxon>
        <taxon>Metazoa</taxon>
        <taxon>Ecdysozoa</taxon>
        <taxon>Arthropoda</taxon>
        <taxon>Chelicerata</taxon>
        <taxon>Arachnida</taxon>
        <taxon>Araneae</taxon>
        <taxon>Araneomorphae</taxon>
        <taxon>Entelegynae</taxon>
        <taxon>Araneoidea</taxon>
        <taxon>Nephilidae</taxon>
        <taxon>Trichonephila</taxon>
    </lineage>
</organism>
<evidence type="ECO:0000259" key="8">
    <source>
        <dbReference type="Pfam" id="PF00078"/>
    </source>
</evidence>
<evidence type="ECO:0000256" key="4">
    <source>
        <dbReference type="ARBA" id="ARBA00022722"/>
    </source>
</evidence>
<protein>
    <submittedName>
        <fullName evidence="9">Retrovirus-related Pol polyprotein from transposon opus</fullName>
    </submittedName>
</protein>
<dbReference type="SUPFAM" id="SSF56672">
    <property type="entry name" value="DNA/RNA polymerases"/>
    <property type="match status" value="1"/>
</dbReference>
<dbReference type="Proteomes" id="UP000887159">
    <property type="component" value="Unassembled WGS sequence"/>
</dbReference>
<accession>A0A8X6S3K2</accession>
<evidence type="ECO:0000256" key="6">
    <source>
        <dbReference type="ARBA" id="ARBA00022801"/>
    </source>
</evidence>
<dbReference type="Gene3D" id="3.10.10.10">
    <property type="entry name" value="HIV Type 1 Reverse Transcriptase, subunit A, domain 1"/>
    <property type="match status" value="1"/>
</dbReference>
<keyword evidence="7" id="KW-0695">RNA-directed DNA polymerase</keyword>
<keyword evidence="2" id="KW-0808">Transferase</keyword>
<dbReference type="InterPro" id="IPR043128">
    <property type="entry name" value="Rev_trsase/Diguanyl_cyclase"/>
</dbReference>
<proteinExistence type="predicted"/>
<evidence type="ECO:0000256" key="3">
    <source>
        <dbReference type="ARBA" id="ARBA00022695"/>
    </source>
</evidence>
<dbReference type="InterPro" id="IPR043502">
    <property type="entry name" value="DNA/RNA_pol_sf"/>
</dbReference>
<evidence type="ECO:0000256" key="2">
    <source>
        <dbReference type="ARBA" id="ARBA00022679"/>
    </source>
</evidence>
<dbReference type="CDD" id="cd01647">
    <property type="entry name" value="RT_LTR"/>
    <property type="match status" value="1"/>
</dbReference>
<dbReference type="Pfam" id="PF00078">
    <property type="entry name" value="RVT_1"/>
    <property type="match status" value="1"/>
</dbReference>
<dbReference type="GO" id="GO:0003964">
    <property type="term" value="F:RNA-directed DNA polymerase activity"/>
    <property type="evidence" value="ECO:0007669"/>
    <property type="project" value="UniProtKB-KW"/>
</dbReference>
<evidence type="ECO:0000256" key="7">
    <source>
        <dbReference type="ARBA" id="ARBA00022918"/>
    </source>
</evidence>
<keyword evidence="4" id="KW-0540">Nuclease</keyword>
<name>A0A8X6S3K2_TRICX</name>